<dbReference type="NCBIfam" id="TIGR00002">
    <property type="entry name" value="S16"/>
    <property type="match status" value="1"/>
</dbReference>
<feature type="non-terminal residue" evidence="3">
    <location>
        <position position="77"/>
    </location>
</feature>
<dbReference type="PANTHER" id="PTHR12919:SF20">
    <property type="entry name" value="SMALL RIBOSOMAL SUBUNIT PROTEIN BS16M"/>
    <property type="match status" value="1"/>
</dbReference>
<dbReference type="HAMAP" id="MF_00385">
    <property type="entry name" value="Ribosomal_bS16"/>
    <property type="match status" value="1"/>
</dbReference>
<dbReference type="GO" id="GO:0005737">
    <property type="term" value="C:cytoplasm"/>
    <property type="evidence" value="ECO:0007669"/>
    <property type="project" value="UniProtKB-ARBA"/>
</dbReference>
<evidence type="ECO:0000256" key="1">
    <source>
        <dbReference type="ARBA" id="ARBA00022980"/>
    </source>
</evidence>
<dbReference type="GO" id="GO:0003735">
    <property type="term" value="F:structural constituent of ribosome"/>
    <property type="evidence" value="ECO:0007669"/>
    <property type="project" value="InterPro"/>
</dbReference>
<dbReference type="PANTHER" id="PTHR12919">
    <property type="entry name" value="30S RIBOSOMAL PROTEIN S16"/>
    <property type="match status" value="1"/>
</dbReference>
<keyword evidence="2" id="KW-0687">Ribonucleoprotein</keyword>
<name>A0A382P5H3_9ZZZZ</name>
<evidence type="ECO:0008006" key="4">
    <source>
        <dbReference type="Google" id="ProtNLM"/>
    </source>
</evidence>
<reference evidence="3" key="1">
    <citation type="submission" date="2018-05" db="EMBL/GenBank/DDBJ databases">
        <authorList>
            <person name="Lanie J.A."/>
            <person name="Ng W.-L."/>
            <person name="Kazmierczak K.M."/>
            <person name="Andrzejewski T.M."/>
            <person name="Davidsen T.M."/>
            <person name="Wayne K.J."/>
            <person name="Tettelin H."/>
            <person name="Glass J.I."/>
            <person name="Rusch D."/>
            <person name="Podicherti R."/>
            <person name="Tsui H.-C.T."/>
            <person name="Winkler M.E."/>
        </authorList>
    </citation>
    <scope>NUCLEOTIDE SEQUENCE</scope>
</reference>
<proteinExistence type="inferred from homology"/>
<dbReference type="Gene3D" id="3.30.1320.10">
    <property type="match status" value="1"/>
</dbReference>
<dbReference type="EMBL" id="UINC01104593">
    <property type="protein sequence ID" value="SVC67865.1"/>
    <property type="molecule type" value="Genomic_DNA"/>
</dbReference>
<gene>
    <name evidence="3" type="ORF">METZ01_LOCUS320719</name>
</gene>
<accession>A0A382P5H3</accession>
<dbReference type="Pfam" id="PF00886">
    <property type="entry name" value="Ribosomal_S16"/>
    <property type="match status" value="1"/>
</dbReference>
<organism evidence="3">
    <name type="scientific">marine metagenome</name>
    <dbReference type="NCBI Taxonomy" id="408172"/>
    <lineage>
        <taxon>unclassified sequences</taxon>
        <taxon>metagenomes</taxon>
        <taxon>ecological metagenomes</taxon>
    </lineage>
</organism>
<keyword evidence="1" id="KW-0689">Ribosomal protein</keyword>
<dbReference type="GO" id="GO:0015935">
    <property type="term" value="C:small ribosomal subunit"/>
    <property type="evidence" value="ECO:0007669"/>
    <property type="project" value="TreeGrafter"/>
</dbReference>
<dbReference type="InterPro" id="IPR023803">
    <property type="entry name" value="Ribosomal_bS16_dom_sf"/>
</dbReference>
<evidence type="ECO:0000313" key="3">
    <source>
        <dbReference type="EMBL" id="SVC67865.1"/>
    </source>
</evidence>
<dbReference type="InterPro" id="IPR000307">
    <property type="entry name" value="Ribosomal_bS16"/>
</dbReference>
<dbReference type="AlphaFoldDB" id="A0A382P5H3"/>
<dbReference type="GO" id="GO:0006412">
    <property type="term" value="P:translation"/>
    <property type="evidence" value="ECO:0007669"/>
    <property type="project" value="InterPro"/>
</dbReference>
<evidence type="ECO:0000256" key="2">
    <source>
        <dbReference type="ARBA" id="ARBA00023274"/>
    </source>
</evidence>
<sequence length="77" mass="8877">MVKIRLRRFGKRNTPVYRVVVADGRSPRDGRIIEEIGTYDPLLKNNNFTLKLDRVDYWLGVGAQPSDTVASFIRKAR</sequence>
<dbReference type="SUPFAM" id="SSF54565">
    <property type="entry name" value="Ribosomal protein S16"/>
    <property type="match status" value="1"/>
</dbReference>
<protein>
    <recommendedName>
        <fullName evidence="4">30S ribosomal protein S16</fullName>
    </recommendedName>
</protein>